<dbReference type="PANTHER" id="PTHR35936">
    <property type="entry name" value="MEMBRANE-BOUND LYTIC MUREIN TRANSGLYCOSYLASE F"/>
    <property type="match status" value="1"/>
</dbReference>
<dbReference type="InterPro" id="IPR001638">
    <property type="entry name" value="Solute-binding_3/MltF_N"/>
</dbReference>
<keyword evidence="4" id="KW-1185">Reference proteome</keyword>
<name>A0ABU4GEX3_9CLOT</name>
<accession>A0ABU4GEX3</accession>
<sequence length="262" mass="28852">MKLEKRLMFLLMLISFSILVTGCKKEETDSLKRVEAAGTLTVVGSGGYPPFNYMEDGKVVGFDVDTGQEIAKRLGVKLNYVTSDWDGLTEGLRNKRYDGILGSMAITDERLKVVDFTSPYYYSGAQLFVNNDSGITDVNQMEGKKIAVATGTNFVQDGEKLGAEVSFYQDDNATLMELINGRVDGVITDRLVGLSAMKDIAGGDKIIPVGELLRLESMGIAINKDDKELLERINEILKDMHDDGTLTKISEKWLDGVDITVK</sequence>
<dbReference type="Pfam" id="PF00497">
    <property type="entry name" value="SBP_bac_3"/>
    <property type="match status" value="1"/>
</dbReference>
<dbReference type="SMART" id="SM00062">
    <property type="entry name" value="PBPb"/>
    <property type="match status" value="1"/>
</dbReference>
<keyword evidence="1" id="KW-0732">Signal</keyword>
<feature type="domain" description="Solute-binding protein family 3/N-terminal" evidence="2">
    <location>
        <begin position="39"/>
        <end position="257"/>
    </location>
</feature>
<dbReference type="RefSeq" id="WP_318062446.1">
    <property type="nucleotide sequence ID" value="NZ_JAWONS010000026.1"/>
</dbReference>
<dbReference type="PANTHER" id="PTHR35936:SF34">
    <property type="entry name" value="ABC TRANSPORTER EXTRACELLULAR-BINDING PROTEIN YCKB-RELATED"/>
    <property type="match status" value="1"/>
</dbReference>
<dbReference type="Proteomes" id="UP001276854">
    <property type="component" value="Unassembled WGS sequence"/>
</dbReference>
<dbReference type="CDD" id="cd13713">
    <property type="entry name" value="PBP2_Cystine_like_1"/>
    <property type="match status" value="1"/>
</dbReference>
<evidence type="ECO:0000313" key="4">
    <source>
        <dbReference type="Proteomes" id="UP001276854"/>
    </source>
</evidence>
<dbReference type="PROSITE" id="PS51257">
    <property type="entry name" value="PROKAR_LIPOPROTEIN"/>
    <property type="match status" value="1"/>
</dbReference>
<reference evidence="3 4" key="1">
    <citation type="submission" date="2023-10" db="EMBL/GenBank/DDBJ databases">
        <title>A novel Glycoside Hydrolase 43-Like Enzyme from Clostrdium boliviensis is an Endo-xylanase, and a Candidate for Xylooligosaccharides Production from Different Xylan Substrates.</title>
        <authorList>
            <person name="Alvarez M.T."/>
            <person name="Rocabado-Villegas L.R."/>
            <person name="Salas-Veizaga D.M."/>
            <person name="Linares-Pasten J.A."/>
            <person name="Gudmundsdottir E.E."/>
            <person name="Hreggvidsson G.O."/>
            <person name="Adlercreutz P."/>
            <person name="Nordberg Karlsson E."/>
        </authorList>
    </citation>
    <scope>NUCLEOTIDE SEQUENCE [LARGE SCALE GENOMIC DNA]</scope>
    <source>
        <strain evidence="3 4">E-1</strain>
    </source>
</reference>
<evidence type="ECO:0000256" key="1">
    <source>
        <dbReference type="ARBA" id="ARBA00022729"/>
    </source>
</evidence>
<comment type="caution">
    <text evidence="3">The sequence shown here is derived from an EMBL/GenBank/DDBJ whole genome shotgun (WGS) entry which is preliminary data.</text>
</comment>
<evidence type="ECO:0000259" key="2">
    <source>
        <dbReference type="SMART" id="SM00062"/>
    </source>
</evidence>
<protein>
    <submittedName>
        <fullName evidence="3">ABC transporter substrate-binding protein</fullName>
    </submittedName>
</protein>
<organism evidence="3 4">
    <name type="scientific">Clostridium boliviensis</name>
    <dbReference type="NCBI Taxonomy" id="318465"/>
    <lineage>
        <taxon>Bacteria</taxon>
        <taxon>Bacillati</taxon>
        <taxon>Bacillota</taxon>
        <taxon>Clostridia</taxon>
        <taxon>Eubacteriales</taxon>
        <taxon>Clostridiaceae</taxon>
        <taxon>Clostridium</taxon>
    </lineage>
</organism>
<dbReference type="SUPFAM" id="SSF53850">
    <property type="entry name" value="Periplasmic binding protein-like II"/>
    <property type="match status" value="1"/>
</dbReference>
<evidence type="ECO:0000313" key="3">
    <source>
        <dbReference type="EMBL" id="MDW2796169.1"/>
    </source>
</evidence>
<dbReference type="Gene3D" id="3.40.190.10">
    <property type="entry name" value="Periplasmic binding protein-like II"/>
    <property type="match status" value="2"/>
</dbReference>
<proteinExistence type="predicted"/>
<gene>
    <name evidence="3" type="ORF">RZO55_01020</name>
</gene>
<dbReference type="EMBL" id="JAWONS010000026">
    <property type="protein sequence ID" value="MDW2796169.1"/>
    <property type="molecule type" value="Genomic_DNA"/>
</dbReference>